<evidence type="ECO:0000313" key="1">
    <source>
        <dbReference type="EMBL" id="GJT72692.1"/>
    </source>
</evidence>
<sequence>MVARLPKTGWFSLAMVLNSPCYRNKELASPEQTAPDSPLPGVHTPWDVMRIVCNPALMYLIVIVAEVVPNED</sequence>
<dbReference type="Proteomes" id="UP001151760">
    <property type="component" value="Unassembled WGS sequence"/>
</dbReference>
<comment type="caution">
    <text evidence="1">The sequence shown here is derived from an EMBL/GenBank/DDBJ whole genome shotgun (WGS) entry which is preliminary data.</text>
</comment>
<gene>
    <name evidence="1" type="ORF">Tco_1031978</name>
</gene>
<reference evidence="1" key="2">
    <citation type="submission" date="2022-01" db="EMBL/GenBank/DDBJ databases">
        <authorList>
            <person name="Yamashiro T."/>
            <person name="Shiraishi A."/>
            <person name="Satake H."/>
            <person name="Nakayama K."/>
        </authorList>
    </citation>
    <scope>NUCLEOTIDE SEQUENCE</scope>
</reference>
<organism evidence="1 2">
    <name type="scientific">Tanacetum coccineum</name>
    <dbReference type="NCBI Taxonomy" id="301880"/>
    <lineage>
        <taxon>Eukaryota</taxon>
        <taxon>Viridiplantae</taxon>
        <taxon>Streptophyta</taxon>
        <taxon>Embryophyta</taxon>
        <taxon>Tracheophyta</taxon>
        <taxon>Spermatophyta</taxon>
        <taxon>Magnoliopsida</taxon>
        <taxon>eudicotyledons</taxon>
        <taxon>Gunneridae</taxon>
        <taxon>Pentapetalae</taxon>
        <taxon>asterids</taxon>
        <taxon>campanulids</taxon>
        <taxon>Asterales</taxon>
        <taxon>Asteraceae</taxon>
        <taxon>Asteroideae</taxon>
        <taxon>Anthemideae</taxon>
        <taxon>Anthemidinae</taxon>
        <taxon>Tanacetum</taxon>
    </lineage>
</organism>
<name>A0ABQ5GAJ3_9ASTR</name>
<dbReference type="EMBL" id="BQNB010018282">
    <property type="protein sequence ID" value="GJT72692.1"/>
    <property type="molecule type" value="Genomic_DNA"/>
</dbReference>
<protein>
    <submittedName>
        <fullName evidence="1">Uncharacterized protein</fullName>
    </submittedName>
</protein>
<evidence type="ECO:0000313" key="2">
    <source>
        <dbReference type="Proteomes" id="UP001151760"/>
    </source>
</evidence>
<proteinExistence type="predicted"/>
<keyword evidence="2" id="KW-1185">Reference proteome</keyword>
<accession>A0ABQ5GAJ3</accession>
<reference evidence="1" key="1">
    <citation type="journal article" date="2022" name="Int. J. Mol. Sci.">
        <title>Draft Genome of Tanacetum Coccineum: Genomic Comparison of Closely Related Tanacetum-Family Plants.</title>
        <authorList>
            <person name="Yamashiro T."/>
            <person name="Shiraishi A."/>
            <person name="Nakayama K."/>
            <person name="Satake H."/>
        </authorList>
    </citation>
    <scope>NUCLEOTIDE SEQUENCE</scope>
</reference>